<dbReference type="AlphaFoldDB" id="A0A166UW06"/>
<dbReference type="Proteomes" id="UP000076532">
    <property type="component" value="Unassembled WGS sequence"/>
</dbReference>
<name>A0A166UW06_9AGAM</name>
<gene>
    <name evidence="1" type="ORF">FIBSPDRAFT_1037182</name>
</gene>
<reference evidence="1 2" key="1">
    <citation type="journal article" date="2016" name="Mol. Biol. Evol.">
        <title>Comparative Genomics of Early-Diverging Mushroom-Forming Fungi Provides Insights into the Origins of Lignocellulose Decay Capabilities.</title>
        <authorList>
            <person name="Nagy L.G."/>
            <person name="Riley R."/>
            <person name="Tritt A."/>
            <person name="Adam C."/>
            <person name="Daum C."/>
            <person name="Floudas D."/>
            <person name="Sun H."/>
            <person name="Yadav J.S."/>
            <person name="Pangilinan J."/>
            <person name="Larsson K.H."/>
            <person name="Matsuura K."/>
            <person name="Barry K."/>
            <person name="Labutti K."/>
            <person name="Kuo R."/>
            <person name="Ohm R.A."/>
            <person name="Bhattacharya S.S."/>
            <person name="Shirouzu T."/>
            <person name="Yoshinaga Y."/>
            <person name="Martin F.M."/>
            <person name="Grigoriev I.V."/>
            <person name="Hibbett D.S."/>
        </authorList>
    </citation>
    <scope>NUCLEOTIDE SEQUENCE [LARGE SCALE GENOMIC DNA]</scope>
    <source>
        <strain evidence="1 2">CBS 109695</strain>
    </source>
</reference>
<keyword evidence="2" id="KW-1185">Reference proteome</keyword>
<dbReference type="EMBL" id="KV417487">
    <property type="protein sequence ID" value="KZP32092.1"/>
    <property type="molecule type" value="Genomic_DNA"/>
</dbReference>
<sequence length="80" mass="8573">MANSPDAAPGPTSTTPPSCRIAATITITTTPPLVLLLSNTFALFAPRKCSLDSRPNTFNKGYPCAVAAYRATECREGWWL</sequence>
<evidence type="ECO:0000313" key="2">
    <source>
        <dbReference type="Proteomes" id="UP000076532"/>
    </source>
</evidence>
<organism evidence="1 2">
    <name type="scientific">Athelia psychrophila</name>
    <dbReference type="NCBI Taxonomy" id="1759441"/>
    <lineage>
        <taxon>Eukaryota</taxon>
        <taxon>Fungi</taxon>
        <taxon>Dikarya</taxon>
        <taxon>Basidiomycota</taxon>
        <taxon>Agaricomycotina</taxon>
        <taxon>Agaricomycetes</taxon>
        <taxon>Agaricomycetidae</taxon>
        <taxon>Atheliales</taxon>
        <taxon>Atheliaceae</taxon>
        <taxon>Athelia</taxon>
    </lineage>
</organism>
<evidence type="ECO:0000313" key="1">
    <source>
        <dbReference type="EMBL" id="KZP32092.1"/>
    </source>
</evidence>
<protein>
    <submittedName>
        <fullName evidence="1">Uncharacterized protein</fullName>
    </submittedName>
</protein>
<proteinExistence type="predicted"/>
<accession>A0A166UW06</accession>